<evidence type="ECO:0000313" key="5">
    <source>
        <dbReference type="Proteomes" id="UP000316921"/>
    </source>
</evidence>
<dbReference type="RefSeq" id="WP_145063079.1">
    <property type="nucleotide sequence ID" value="NZ_CP036287.1"/>
</dbReference>
<evidence type="ECO:0000313" key="4">
    <source>
        <dbReference type="EMBL" id="QDU65964.1"/>
    </source>
</evidence>
<keyword evidence="5" id="KW-1185">Reference proteome</keyword>
<dbReference type="GO" id="GO:0047061">
    <property type="term" value="F:glucose-fructose oxidoreductase activity"/>
    <property type="evidence" value="ECO:0007669"/>
    <property type="project" value="UniProtKB-EC"/>
</dbReference>
<dbReference type="Gene3D" id="3.30.360.10">
    <property type="entry name" value="Dihydrodipicolinate Reductase, domain 2"/>
    <property type="match status" value="1"/>
</dbReference>
<dbReference type="SUPFAM" id="SSF55347">
    <property type="entry name" value="Glyceraldehyde-3-phosphate dehydrogenase-like, C-terminal domain"/>
    <property type="match status" value="1"/>
</dbReference>
<dbReference type="InterPro" id="IPR050463">
    <property type="entry name" value="Gfo/Idh/MocA_oxidrdct_glycsds"/>
</dbReference>
<protein>
    <submittedName>
        <fullName evidence="4">Glucose--fructose oxidoreductase</fullName>
        <ecNumber evidence="4">1.1.99.28</ecNumber>
    </submittedName>
</protein>
<feature type="domain" description="Gfo/Idh/MocA-like oxidoreductase N-terminal" evidence="2">
    <location>
        <begin position="5"/>
        <end position="127"/>
    </location>
</feature>
<accession>A0A518BG51</accession>
<dbReference type="SUPFAM" id="SSF51735">
    <property type="entry name" value="NAD(P)-binding Rossmann-fold domains"/>
    <property type="match status" value="1"/>
</dbReference>
<evidence type="ECO:0000256" key="1">
    <source>
        <dbReference type="ARBA" id="ARBA00023002"/>
    </source>
</evidence>
<dbReference type="Gene3D" id="3.40.50.720">
    <property type="entry name" value="NAD(P)-binding Rossmann-like Domain"/>
    <property type="match status" value="1"/>
</dbReference>
<evidence type="ECO:0000259" key="3">
    <source>
        <dbReference type="Pfam" id="PF22725"/>
    </source>
</evidence>
<keyword evidence="1 4" id="KW-0560">Oxidoreductase</keyword>
<dbReference type="Pfam" id="PF22725">
    <property type="entry name" value="GFO_IDH_MocA_C3"/>
    <property type="match status" value="1"/>
</dbReference>
<dbReference type="Proteomes" id="UP000316921">
    <property type="component" value="Chromosome"/>
</dbReference>
<dbReference type="EMBL" id="CP036287">
    <property type="protein sequence ID" value="QDU65964.1"/>
    <property type="molecule type" value="Genomic_DNA"/>
</dbReference>
<dbReference type="Pfam" id="PF01408">
    <property type="entry name" value="GFO_IDH_MocA"/>
    <property type="match status" value="1"/>
</dbReference>
<dbReference type="PANTHER" id="PTHR43818:SF11">
    <property type="entry name" value="BCDNA.GH03377"/>
    <property type="match status" value="1"/>
</dbReference>
<dbReference type="GO" id="GO:0000166">
    <property type="term" value="F:nucleotide binding"/>
    <property type="evidence" value="ECO:0007669"/>
    <property type="project" value="InterPro"/>
</dbReference>
<feature type="domain" description="GFO/IDH/MocA-like oxidoreductase" evidence="3">
    <location>
        <begin position="140"/>
        <end position="276"/>
    </location>
</feature>
<dbReference type="InterPro" id="IPR055170">
    <property type="entry name" value="GFO_IDH_MocA-like_dom"/>
</dbReference>
<dbReference type="InterPro" id="IPR000683">
    <property type="entry name" value="Gfo/Idh/MocA-like_OxRdtase_N"/>
</dbReference>
<name>A0A518BG51_9BACT</name>
<dbReference type="InterPro" id="IPR036291">
    <property type="entry name" value="NAD(P)-bd_dom_sf"/>
</dbReference>
<dbReference type="PANTHER" id="PTHR43818">
    <property type="entry name" value="BCDNA.GH03377"/>
    <property type="match status" value="1"/>
</dbReference>
<dbReference type="KEGG" id="pbap:Pla133_10300"/>
<evidence type="ECO:0000259" key="2">
    <source>
        <dbReference type="Pfam" id="PF01408"/>
    </source>
</evidence>
<dbReference type="EC" id="1.1.99.28" evidence="4"/>
<gene>
    <name evidence="4" type="primary">gfo</name>
    <name evidence="4" type="ORF">Pla133_10300</name>
</gene>
<sequence>MSQKIRVAMLGQQFMGRAHSNAFRQVGPFCSPPLLPELHTVAGRDGASLTEFAARFGWANTTTDWRTAVVDPEVDLVDVATPNFLHREPSVAALEAGKHVLCEKPLAGSFEDARAMRDAAAAAAGRTFVWFNYRRCPAVATAWKLAREGRLGRIYHVRATYLQNWGGPQTPMSWRFDRELAGSGAHGDLNAHLIDLARFLVGEPITEIHGATSRRWVESRLDGATGERRPTSVDDALLFTAGFAGGAVGSFEASRLANPHQNANSIELNGELGSVRFDFEDMNLLHFCDASDGAREGGWRRIMCTHAGEHPYVEHWWPDAHLIGYEHTFTNMVSDVLRSLVGEEPVVPLCDFADAFETQRVLEAALRAVDERRAVMLDEVS</sequence>
<organism evidence="4 5">
    <name type="scientific">Engelhardtia mirabilis</name>
    <dbReference type="NCBI Taxonomy" id="2528011"/>
    <lineage>
        <taxon>Bacteria</taxon>
        <taxon>Pseudomonadati</taxon>
        <taxon>Planctomycetota</taxon>
        <taxon>Planctomycetia</taxon>
        <taxon>Planctomycetia incertae sedis</taxon>
        <taxon>Engelhardtia</taxon>
    </lineage>
</organism>
<proteinExistence type="predicted"/>
<dbReference type="AlphaFoldDB" id="A0A518BG51"/>
<reference evidence="4 5" key="1">
    <citation type="submission" date="2019-02" db="EMBL/GenBank/DDBJ databases">
        <title>Deep-cultivation of Planctomycetes and their phenomic and genomic characterization uncovers novel biology.</title>
        <authorList>
            <person name="Wiegand S."/>
            <person name="Jogler M."/>
            <person name="Boedeker C."/>
            <person name="Pinto D."/>
            <person name="Vollmers J."/>
            <person name="Rivas-Marin E."/>
            <person name="Kohn T."/>
            <person name="Peeters S.H."/>
            <person name="Heuer A."/>
            <person name="Rast P."/>
            <person name="Oberbeckmann S."/>
            <person name="Bunk B."/>
            <person name="Jeske O."/>
            <person name="Meyerdierks A."/>
            <person name="Storesund J.E."/>
            <person name="Kallscheuer N."/>
            <person name="Luecker S."/>
            <person name="Lage O.M."/>
            <person name="Pohl T."/>
            <person name="Merkel B.J."/>
            <person name="Hornburger P."/>
            <person name="Mueller R.-W."/>
            <person name="Bruemmer F."/>
            <person name="Labrenz M."/>
            <person name="Spormann A.M."/>
            <person name="Op den Camp H."/>
            <person name="Overmann J."/>
            <person name="Amann R."/>
            <person name="Jetten M.S.M."/>
            <person name="Mascher T."/>
            <person name="Medema M.H."/>
            <person name="Devos D.P."/>
            <person name="Kaster A.-K."/>
            <person name="Ovreas L."/>
            <person name="Rohde M."/>
            <person name="Galperin M.Y."/>
            <person name="Jogler C."/>
        </authorList>
    </citation>
    <scope>NUCLEOTIDE SEQUENCE [LARGE SCALE GENOMIC DNA]</scope>
    <source>
        <strain evidence="4 5">Pla133</strain>
    </source>
</reference>